<organism evidence="4 5">
    <name type="scientific">Lachnellula suecica</name>
    <dbReference type="NCBI Taxonomy" id="602035"/>
    <lineage>
        <taxon>Eukaryota</taxon>
        <taxon>Fungi</taxon>
        <taxon>Dikarya</taxon>
        <taxon>Ascomycota</taxon>
        <taxon>Pezizomycotina</taxon>
        <taxon>Leotiomycetes</taxon>
        <taxon>Helotiales</taxon>
        <taxon>Lachnaceae</taxon>
        <taxon>Lachnellula</taxon>
    </lineage>
</organism>
<gene>
    <name evidence="4" type="primary">NMRAL1_11</name>
    <name evidence="4" type="ORF">LSUE1_G010278</name>
</gene>
<dbReference type="InterPro" id="IPR036291">
    <property type="entry name" value="NAD(P)-bd_dom_sf"/>
</dbReference>
<comment type="caution">
    <text evidence="4">The sequence shown here is derived from an EMBL/GenBank/DDBJ whole genome shotgun (WGS) entry which is preliminary data.</text>
</comment>
<dbReference type="GO" id="GO:0005634">
    <property type="term" value="C:nucleus"/>
    <property type="evidence" value="ECO:0007669"/>
    <property type="project" value="TreeGrafter"/>
</dbReference>
<dbReference type="Pfam" id="PF05368">
    <property type="entry name" value="NmrA"/>
    <property type="match status" value="1"/>
</dbReference>
<evidence type="ECO:0000313" key="4">
    <source>
        <dbReference type="EMBL" id="TVY57361.1"/>
    </source>
</evidence>
<proteinExistence type="inferred from homology"/>
<evidence type="ECO:0000259" key="3">
    <source>
        <dbReference type="Pfam" id="PF05368"/>
    </source>
</evidence>
<evidence type="ECO:0000256" key="2">
    <source>
        <dbReference type="ARBA" id="ARBA00022857"/>
    </source>
</evidence>
<name>A0A8T9BSE7_9HELO</name>
<evidence type="ECO:0000313" key="5">
    <source>
        <dbReference type="Proteomes" id="UP000469558"/>
    </source>
</evidence>
<dbReference type="PANTHER" id="PTHR42748">
    <property type="entry name" value="NITROGEN METABOLITE REPRESSION PROTEIN NMRA FAMILY MEMBER"/>
    <property type="match status" value="1"/>
</dbReference>
<dbReference type="Gene3D" id="3.90.25.10">
    <property type="entry name" value="UDP-galactose 4-epimerase, domain 1"/>
    <property type="match status" value="1"/>
</dbReference>
<dbReference type="CDD" id="cd05251">
    <property type="entry name" value="NmrA_like_SDR_a"/>
    <property type="match status" value="1"/>
</dbReference>
<comment type="similarity">
    <text evidence="1">Belongs to the NmrA-type oxidoreductase family.</text>
</comment>
<protein>
    <submittedName>
        <fullName evidence="4">NmrA-like family domain-containing protein</fullName>
    </submittedName>
</protein>
<dbReference type="PANTHER" id="PTHR42748:SF11">
    <property type="entry name" value="NMRA-LIKE DOMAIN-CONTAINING PROTEIN"/>
    <property type="match status" value="1"/>
</dbReference>
<dbReference type="InterPro" id="IPR051164">
    <property type="entry name" value="NmrA-like_oxidored"/>
</dbReference>
<dbReference type="OrthoDB" id="3358371at2759"/>
<evidence type="ECO:0000256" key="1">
    <source>
        <dbReference type="ARBA" id="ARBA00006328"/>
    </source>
</evidence>
<dbReference type="SUPFAM" id="SSF51735">
    <property type="entry name" value="NAD(P)-binding Rossmann-fold domains"/>
    <property type="match status" value="1"/>
</dbReference>
<dbReference type="Gene3D" id="3.40.50.720">
    <property type="entry name" value="NAD(P)-binding Rossmann-like Domain"/>
    <property type="match status" value="1"/>
</dbReference>
<dbReference type="EMBL" id="QGMK01002595">
    <property type="protein sequence ID" value="TVY57361.1"/>
    <property type="molecule type" value="Genomic_DNA"/>
</dbReference>
<dbReference type="InterPro" id="IPR008030">
    <property type="entry name" value="NmrA-like"/>
</dbReference>
<dbReference type="Proteomes" id="UP000469558">
    <property type="component" value="Unassembled WGS sequence"/>
</dbReference>
<keyword evidence="5" id="KW-1185">Reference proteome</keyword>
<accession>A0A8T9BSE7</accession>
<keyword evidence="2" id="KW-0521">NADP</keyword>
<reference evidence="4 5" key="1">
    <citation type="submission" date="2018-05" db="EMBL/GenBank/DDBJ databases">
        <title>Genome sequencing and assembly of the regulated plant pathogen Lachnellula willkommii and related sister species for the development of diagnostic species identification markers.</title>
        <authorList>
            <person name="Giroux E."/>
            <person name="Bilodeau G."/>
        </authorList>
    </citation>
    <scope>NUCLEOTIDE SEQUENCE [LARGE SCALE GENOMIC DNA]</scope>
    <source>
        <strain evidence="4 5">CBS 268.59</strain>
    </source>
</reference>
<sequence length="275" mass="29845">MSKILAVFGATGNQGSSIITHVLASPTLSSTYTIRAITRDITASKSKQLAHIQNIDVVKADAANRASLETALTGVHTVFIMTTPFEGPDAEFTTAKTIADVAVEKGAQYIIFSTLPAVSELSGGKYSHVTPFDAKAKAENYIRGLPIKSAFYSGGFFMENFQTQPFLLPKKAEDGTWVLARPCSGKTLGPYVDAVRDTGKFVGAILAEPDKYAGKTFCGAAAQYNYEDIARILSKKTQKKVVFKQISMEEFGKGIPWMQEVFVDALGFQAEYGYF</sequence>
<dbReference type="AlphaFoldDB" id="A0A8T9BSE7"/>
<feature type="domain" description="NmrA-like" evidence="3">
    <location>
        <begin position="2"/>
        <end position="256"/>
    </location>
</feature>
<feature type="non-terminal residue" evidence="4">
    <location>
        <position position="275"/>
    </location>
</feature>